<dbReference type="Proteomes" id="UP000001936">
    <property type="component" value="Chromosome"/>
</dbReference>
<sequence length="274" mass="30832">MSSANKVFFAYKALAVAPDLSANDRRVAGAIIDHFNKKTGQCDPSVERLAALLEVDEKSVRRATTRLCERGLFKKASHGGKSHRASYLPCWMNFQQIVDDWELRMRSRRRGDVDRDNRAEMSSSTGHECPVEPDKNALQTRRTNPSNEPFLVTDGARGNVAKSWPQRADEQRAASQPERGDGHRSGSGWHIDQLKQFRPVPRHQISHSQAADAAAERRWYADLHALGRELEADAIERLTQEIMTAVTAAERHQRGAGIRVIHEALWKRPGARLS</sequence>
<dbReference type="eggNOG" id="ENOG5031CH9">
    <property type="taxonomic scope" value="Bacteria"/>
</dbReference>
<dbReference type="KEGG" id="ret:RHE_CH02930"/>
<dbReference type="Pfam" id="PF13730">
    <property type="entry name" value="HTH_36"/>
    <property type="match status" value="1"/>
</dbReference>
<feature type="region of interest" description="Disordered" evidence="1">
    <location>
        <begin position="112"/>
        <end position="189"/>
    </location>
</feature>
<feature type="compositionally biased region" description="Basic and acidic residues" evidence="1">
    <location>
        <begin position="167"/>
        <end position="184"/>
    </location>
</feature>
<evidence type="ECO:0000256" key="1">
    <source>
        <dbReference type="SAM" id="MobiDB-lite"/>
    </source>
</evidence>
<evidence type="ECO:0008006" key="4">
    <source>
        <dbReference type="Google" id="ProtNLM"/>
    </source>
</evidence>
<dbReference type="RefSeq" id="WP_011426173.1">
    <property type="nucleotide sequence ID" value="NC_007761.1"/>
</dbReference>
<protein>
    <recommendedName>
        <fullName evidence="4">Helix-turn-helix protein</fullName>
    </recommendedName>
</protein>
<organism evidence="2 3">
    <name type="scientific">Rhizobium etli (strain ATCC 51251 / DSM 11541 / JCM 21823 / NBRC 15573 / CFN 42)</name>
    <dbReference type="NCBI Taxonomy" id="347834"/>
    <lineage>
        <taxon>Bacteria</taxon>
        <taxon>Pseudomonadati</taxon>
        <taxon>Pseudomonadota</taxon>
        <taxon>Alphaproteobacteria</taxon>
        <taxon>Hyphomicrobiales</taxon>
        <taxon>Rhizobiaceae</taxon>
        <taxon>Rhizobium/Agrobacterium group</taxon>
        <taxon>Rhizobium</taxon>
    </lineage>
</organism>
<dbReference type="Gene3D" id="1.10.10.10">
    <property type="entry name" value="Winged helix-like DNA-binding domain superfamily/Winged helix DNA-binding domain"/>
    <property type="match status" value="1"/>
</dbReference>
<feature type="compositionally biased region" description="Polar residues" evidence="1">
    <location>
        <begin position="137"/>
        <end position="147"/>
    </location>
</feature>
<name>Q2K639_RHIEC</name>
<proteinExistence type="predicted"/>
<dbReference type="HOGENOM" id="CLU_1015157_0_0_5"/>
<dbReference type="AlphaFoldDB" id="Q2K639"/>
<dbReference type="OrthoDB" id="8242438at2"/>
<dbReference type="EMBL" id="CP000133">
    <property type="protein sequence ID" value="ABC91697.1"/>
    <property type="molecule type" value="Genomic_DNA"/>
</dbReference>
<evidence type="ECO:0000313" key="3">
    <source>
        <dbReference type="Proteomes" id="UP000001936"/>
    </source>
</evidence>
<keyword evidence="3" id="KW-1185">Reference proteome</keyword>
<reference evidence="2 3" key="1">
    <citation type="journal article" date="2006" name="Proc. Natl. Acad. Sci. U.S.A.">
        <title>The partitioned Rhizobium etli genome: genetic and metabolic redundancy in seven interacting replicons.</title>
        <authorList>
            <person name="Gonzalez V."/>
            <person name="Santamaria R.I."/>
            <person name="Bustos P."/>
            <person name="Hernandez-Gonzalez I."/>
            <person name="Medrano-Soto A."/>
            <person name="Moreno-Hagelsieb G."/>
            <person name="Janga S.C."/>
            <person name="Ramirez M.A."/>
            <person name="Jimenez-Jacinto V."/>
            <person name="Collado-Vides J."/>
            <person name="Davila G."/>
        </authorList>
    </citation>
    <scope>NUCLEOTIDE SEQUENCE [LARGE SCALE GENOMIC DNA]</scope>
    <source>
        <strain evidence="3">ATCC 51251 / DSM 11541 / JCM 21823 / NBRC 15573 / CFN 42</strain>
    </source>
</reference>
<evidence type="ECO:0000313" key="2">
    <source>
        <dbReference type="EMBL" id="ABC91697.1"/>
    </source>
</evidence>
<accession>Q2K639</accession>
<gene>
    <name evidence="2" type="ordered locus">RHE_CH02930</name>
</gene>
<dbReference type="InterPro" id="IPR036388">
    <property type="entry name" value="WH-like_DNA-bd_sf"/>
</dbReference>